<evidence type="ECO:0000256" key="3">
    <source>
        <dbReference type="ARBA" id="ARBA00022729"/>
    </source>
</evidence>
<sequence>MRRSSLFVVIVAIACAPALARAQTGDVPSSAIMAAPQVQPEAIAALEKMSAYLRSLKQFGLHADTTIDLVMEDGQKLEFPGTLNYKVRSPNGLYIGMKSDRKERELYYDGKTLTVYGPRNKLYAQTPAPPTIAGLLALAEDKYGIELPLADLFLWGTARAPVSALRSAAYVGPARIDGSVTDQYAFRQDGVDWQIWIEAGDKPLPRRMVITTTDDAAQPQYASTLRWNTNATIRDGDFAFTAPKDAHRIELVAAQEVSQ</sequence>
<reference evidence="6 7" key="1">
    <citation type="submission" date="2018-08" db="EMBL/GenBank/DDBJ databases">
        <title>Lysobacter soli KCTC 22011, whole genome shotgun sequence.</title>
        <authorList>
            <person name="Zhang X."/>
            <person name="Feng G."/>
            <person name="Zhu H."/>
        </authorList>
    </citation>
    <scope>NUCLEOTIDE SEQUENCE [LARGE SCALE GENOMIC DNA]</scope>
    <source>
        <strain evidence="6 7">KCTC 22011</strain>
    </source>
</reference>
<dbReference type="Gene3D" id="2.50.20.10">
    <property type="entry name" value="Lipoprotein localisation LolA/LolB/LppX"/>
    <property type="match status" value="1"/>
</dbReference>
<dbReference type="RefSeq" id="WP_115841849.1">
    <property type="nucleotide sequence ID" value="NZ_QTJR01000004.1"/>
</dbReference>
<evidence type="ECO:0000256" key="5">
    <source>
        <dbReference type="SAM" id="SignalP"/>
    </source>
</evidence>
<keyword evidence="3 5" id="KW-0732">Signal</keyword>
<dbReference type="InterPro" id="IPR029046">
    <property type="entry name" value="LolA/LolB/LppX"/>
</dbReference>
<keyword evidence="2" id="KW-0813">Transport</keyword>
<name>A0A3D8VEB2_9GAMM</name>
<dbReference type="InterPro" id="IPR019207">
    <property type="entry name" value="DUF2092"/>
</dbReference>
<evidence type="ECO:0000256" key="4">
    <source>
        <dbReference type="ARBA" id="ARBA00022927"/>
    </source>
</evidence>
<evidence type="ECO:0000313" key="6">
    <source>
        <dbReference type="EMBL" id="RDY67726.1"/>
    </source>
</evidence>
<evidence type="ECO:0000313" key="7">
    <source>
        <dbReference type="Proteomes" id="UP000256829"/>
    </source>
</evidence>
<dbReference type="SUPFAM" id="SSF89392">
    <property type="entry name" value="Prokaryotic lipoproteins and lipoprotein localization factors"/>
    <property type="match status" value="1"/>
</dbReference>
<dbReference type="PROSITE" id="PS51257">
    <property type="entry name" value="PROKAR_LIPOPROTEIN"/>
    <property type="match status" value="1"/>
</dbReference>
<organism evidence="6 7">
    <name type="scientific">Lysobacter soli</name>
    <dbReference type="NCBI Taxonomy" id="453783"/>
    <lineage>
        <taxon>Bacteria</taxon>
        <taxon>Pseudomonadati</taxon>
        <taxon>Pseudomonadota</taxon>
        <taxon>Gammaproteobacteria</taxon>
        <taxon>Lysobacterales</taxon>
        <taxon>Lysobacteraceae</taxon>
        <taxon>Lysobacter</taxon>
    </lineage>
</organism>
<dbReference type="EMBL" id="QTJR01000004">
    <property type="protein sequence ID" value="RDY67726.1"/>
    <property type="molecule type" value="Genomic_DNA"/>
</dbReference>
<evidence type="ECO:0000256" key="2">
    <source>
        <dbReference type="ARBA" id="ARBA00022448"/>
    </source>
</evidence>
<accession>A0A3D8VEB2</accession>
<gene>
    <name evidence="6" type="ORF">DX912_07325</name>
</gene>
<dbReference type="Pfam" id="PF09865">
    <property type="entry name" value="DUF2092"/>
    <property type="match status" value="1"/>
</dbReference>
<dbReference type="Proteomes" id="UP000256829">
    <property type="component" value="Unassembled WGS sequence"/>
</dbReference>
<evidence type="ECO:0000256" key="1">
    <source>
        <dbReference type="ARBA" id="ARBA00011245"/>
    </source>
</evidence>
<feature type="chain" id="PRO_5017719794" evidence="5">
    <location>
        <begin position="21"/>
        <end position="259"/>
    </location>
</feature>
<protein>
    <submittedName>
        <fullName evidence="6">DUF2092 domain-containing protein</fullName>
    </submittedName>
</protein>
<keyword evidence="4" id="KW-0653">Protein transport</keyword>
<comment type="subunit">
    <text evidence="1">Monomer.</text>
</comment>
<proteinExistence type="predicted"/>
<keyword evidence="7" id="KW-1185">Reference proteome</keyword>
<feature type="signal peptide" evidence="5">
    <location>
        <begin position="1"/>
        <end position="20"/>
    </location>
</feature>
<dbReference type="AlphaFoldDB" id="A0A3D8VEB2"/>
<dbReference type="GO" id="GO:0015031">
    <property type="term" value="P:protein transport"/>
    <property type="evidence" value="ECO:0007669"/>
    <property type="project" value="UniProtKB-KW"/>
</dbReference>
<comment type="caution">
    <text evidence="6">The sequence shown here is derived from an EMBL/GenBank/DDBJ whole genome shotgun (WGS) entry which is preliminary data.</text>
</comment>